<dbReference type="RefSeq" id="YP_009217380.1">
    <property type="nucleotide sequence ID" value="NC_028999.1"/>
</dbReference>
<gene>
    <name evidence="1" type="primary">301</name>
</gene>
<evidence type="ECO:0000313" key="2">
    <source>
        <dbReference type="Proteomes" id="UP000008388"/>
    </source>
</evidence>
<dbReference type="SUPFAM" id="SSF109604">
    <property type="entry name" value="HD-domain/PDEase-like"/>
    <property type="match status" value="1"/>
</dbReference>
<organismHost>
    <name type="scientific">Pseudomonas aeruginosa</name>
    <dbReference type="NCBI Taxonomy" id="287"/>
</organismHost>
<name>F8SJD7_BPPA3</name>
<keyword evidence="2" id="KW-1185">Reference proteome</keyword>
<dbReference type="Proteomes" id="UP000008388">
    <property type="component" value="Segment"/>
</dbReference>
<dbReference type="KEGG" id="vg:26643829"/>
<dbReference type="GeneID" id="26643829"/>
<reference evidence="1 2" key="1">
    <citation type="journal article" date="2011" name="Microbiology">
        <title>The Pseudomonas aeruginosa generalized transducing phage phiPA3 is a new member of the phiKZ-like group of 'jumbo' phages, and infects model laboratory strains and clinical isolates from cystic fibrosis patients.</title>
        <authorList>
            <person name="Monson R."/>
            <person name="Foulds I."/>
            <person name="Foweraker J."/>
            <person name="Welch M."/>
            <person name="Salmond G.P."/>
        </authorList>
    </citation>
    <scope>NUCLEOTIDE SEQUENCE [LARGE SCALE GENOMIC DNA]</scope>
</reference>
<proteinExistence type="predicted"/>
<dbReference type="OrthoDB" id="28871at10239"/>
<dbReference type="EMBL" id="HQ630627">
    <property type="protein sequence ID" value="AEH03724.1"/>
    <property type="molecule type" value="Genomic_DNA"/>
</dbReference>
<sequence length="210" mass="23899">MHQAINIANMANQVKAIVRQYPTTLHIDTNNSINKAAYFCVSASNALGLTRSDKTTPAWYHQYWAVEVGKLFGLAPGDLTILWLHDIVEDTGWTHEQIFQHFSGYVAKGVKALTHEKPEGMVRCEWIALYHQQLADSIDTYQTIKLIESMTNLCTILDGSKKQKFAKVWLAEQVQLHTKLVKAHPVVRDVYHHLLSETLDRYNELVNQAA</sequence>
<dbReference type="Gene3D" id="1.10.3210.10">
    <property type="entry name" value="Hypothetical protein af1432"/>
    <property type="match status" value="1"/>
</dbReference>
<protein>
    <submittedName>
        <fullName evidence="1">Uncharacterized protein 301</fullName>
    </submittedName>
</protein>
<evidence type="ECO:0000313" key="1">
    <source>
        <dbReference type="EMBL" id="AEH03724.1"/>
    </source>
</evidence>
<organism evidence="1 2">
    <name type="scientific">Pseudomonas phage PhiPA3</name>
    <name type="common">Pseudomonas aeruginosa phage PhiPA3</name>
    <dbReference type="NCBI Taxonomy" id="998086"/>
    <lineage>
        <taxon>Viruses</taxon>
        <taxon>Duplodnaviria</taxon>
        <taxon>Heunggongvirae</taxon>
        <taxon>Uroviricota</taxon>
        <taxon>Caudoviricetes</taxon>
        <taxon>Chimalliviridae</taxon>
        <taxon>Miltoncavirus</taxon>
        <taxon>Miltoncavirus PhiPA3</taxon>
    </lineage>
</organism>
<accession>F8SJD7</accession>